<dbReference type="Proteomes" id="UP000789525">
    <property type="component" value="Unassembled WGS sequence"/>
</dbReference>
<sequence length="351" mass="39099">RPTAKDLLRHRFIRNARNTSSLQELVERYDSWKISGSHRDPSMTMQNRISYASWDFETIKQAYLDGTLRLDPEASRDLRQTLVSLNIVSSQIIVKCLILSHFYDDQASVSSKNSTVKLSNISRNSFFEGFDTGTVTGTSSNIDVTENNDTIDLLNVNDGLDTVRAPRPFSVNLSTSNRSSVVSLSMFPRNIPVVEPVTEEGIVGRQLVDQVIIPSIEKIKSNELRANDIEALSLFEKGIEELGQTNPDLVITTLTEILSRLKINIEICEKLSDLGVVSEAFLETPELSINATSSSSSQANDDDSSSIKVSSEKIDSNEPEEKPKSGISEMLYVKWIEQLRMKWPIGFGSSS</sequence>
<reference evidence="1" key="1">
    <citation type="submission" date="2021-06" db="EMBL/GenBank/DDBJ databases">
        <authorList>
            <person name="Kallberg Y."/>
            <person name="Tangrot J."/>
            <person name="Rosling A."/>
        </authorList>
    </citation>
    <scope>NUCLEOTIDE SEQUENCE</scope>
    <source>
        <strain evidence="1">CL356</strain>
    </source>
</reference>
<dbReference type="EMBL" id="CAJVPT010039295">
    <property type="protein sequence ID" value="CAG8722454.1"/>
    <property type="molecule type" value="Genomic_DNA"/>
</dbReference>
<proteinExistence type="predicted"/>
<keyword evidence="2" id="KW-1185">Reference proteome</keyword>
<gene>
    <name evidence="1" type="ORF">ACOLOM_LOCUS11202</name>
</gene>
<feature type="non-terminal residue" evidence="1">
    <location>
        <position position="1"/>
    </location>
</feature>
<evidence type="ECO:0000313" key="1">
    <source>
        <dbReference type="EMBL" id="CAG8722454.1"/>
    </source>
</evidence>
<accession>A0ACA9PRS6</accession>
<protein>
    <submittedName>
        <fullName evidence="1">11169_t:CDS:1</fullName>
    </submittedName>
</protein>
<evidence type="ECO:0000313" key="2">
    <source>
        <dbReference type="Proteomes" id="UP000789525"/>
    </source>
</evidence>
<comment type="caution">
    <text evidence="1">The sequence shown here is derived from an EMBL/GenBank/DDBJ whole genome shotgun (WGS) entry which is preliminary data.</text>
</comment>
<name>A0ACA9PRS6_9GLOM</name>
<organism evidence="1 2">
    <name type="scientific">Acaulospora colombiana</name>
    <dbReference type="NCBI Taxonomy" id="27376"/>
    <lineage>
        <taxon>Eukaryota</taxon>
        <taxon>Fungi</taxon>
        <taxon>Fungi incertae sedis</taxon>
        <taxon>Mucoromycota</taxon>
        <taxon>Glomeromycotina</taxon>
        <taxon>Glomeromycetes</taxon>
        <taxon>Diversisporales</taxon>
        <taxon>Acaulosporaceae</taxon>
        <taxon>Acaulospora</taxon>
    </lineage>
</organism>